<sequence length="389" mass="44020">MELLQPIMLWGTLAIGLPILIHLWYSRKGKPMPWAAMRWLSEKEQQPKKGLKLDHLLLLVLRILIILLVAFILSKPFLPQLEKPIESTAVHLIEPTPALVEEFRFEIEQALEKGEQVYWMSEGLQPVESLEQATELTLDRNALPGFLADQLEEDQNLHIYLQPDGQYLELPTLVSPTEVSLYVSEQDIPKEGAPFVALAGEQVLRIEEGELGQSESVPTEGELVFEGPVSYKTENLEEQEIIFVEASLQAISEVYGLTFEAAPEEADSLVNIIFTDAIPAQGNENQIAIVKNTWGPAIQPNTYFMPTKLDKDESELIRSGRLPEFILEKWTEALNLKPQLQVSKQQLERIFKTSPKESAKKEANLNAWLIMLLLFLVLGERFAAFRKGV</sequence>
<keyword evidence="1" id="KW-0812">Transmembrane</keyword>
<gene>
    <name evidence="3" type="ORF">KI659_07555</name>
</gene>
<dbReference type="Pfam" id="PF07584">
    <property type="entry name" value="BatA"/>
    <property type="match status" value="1"/>
</dbReference>
<dbReference type="PANTHER" id="PTHR37464">
    <property type="entry name" value="BLL2463 PROTEIN"/>
    <property type="match status" value="1"/>
</dbReference>
<evidence type="ECO:0000259" key="2">
    <source>
        <dbReference type="Pfam" id="PF07584"/>
    </source>
</evidence>
<feature type="transmembrane region" description="Helical" evidence="1">
    <location>
        <begin position="56"/>
        <end position="74"/>
    </location>
</feature>
<dbReference type="InterPro" id="IPR011933">
    <property type="entry name" value="Double_TM_dom"/>
</dbReference>
<dbReference type="AlphaFoldDB" id="A0AAP2G4V3"/>
<name>A0AAP2G4V3_9BACT</name>
<dbReference type="PANTHER" id="PTHR37464:SF1">
    <property type="entry name" value="BLL2463 PROTEIN"/>
    <property type="match status" value="1"/>
</dbReference>
<organism evidence="3 4">
    <name type="scientific">Litoribacter ruber</name>
    <dbReference type="NCBI Taxonomy" id="702568"/>
    <lineage>
        <taxon>Bacteria</taxon>
        <taxon>Pseudomonadati</taxon>
        <taxon>Bacteroidota</taxon>
        <taxon>Cytophagia</taxon>
        <taxon>Cytophagales</taxon>
        <taxon>Cyclobacteriaceae</taxon>
        <taxon>Litoribacter</taxon>
    </lineage>
</organism>
<comment type="caution">
    <text evidence="3">The sequence shown here is derived from an EMBL/GenBank/DDBJ whole genome shotgun (WGS) entry which is preliminary data.</text>
</comment>
<dbReference type="NCBIfam" id="TIGR02226">
    <property type="entry name" value="two_anch"/>
    <property type="match status" value="1"/>
</dbReference>
<reference evidence="3 4" key="1">
    <citation type="submission" date="2021-05" db="EMBL/GenBank/DDBJ databases">
        <authorList>
            <person name="Zhang Z.D."/>
            <person name="Osman G."/>
        </authorList>
    </citation>
    <scope>NUCLEOTIDE SEQUENCE [LARGE SCALE GENOMIC DNA]</scope>
    <source>
        <strain evidence="3 4">KCTC 32217</strain>
    </source>
</reference>
<feature type="transmembrane region" description="Helical" evidence="1">
    <location>
        <begin position="6"/>
        <end position="25"/>
    </location>
</feature>
<dbReference type="EMBL" id="JAHCMY010000003">
    <property type="protein sequence ID" value="MBS9523868.1"/>
    <property type="molecule type" value="Genomic_DNA"/>
</dbReference>
<keyword evidence="4" id="KW-1185">Reference proteome</keyword>
<keyword evidence="1" id="KW-0472">Membrane</keyword>
<evidence type="ECO:0000256" key="1">
    <source>
        <dbReference type="SAM" id="Phobius"/>
    </source>
</evidence>
<evidence type="ECO:0000313" key="4">
    <source>
        <dbReference type="Proteomes" id="UP001319104"/>
    </source>
</evidence>
<dbReference type="InterPro" id="IPR024163">
    <property type="entry name" value="Aerotolerance_reg_N"/>
</dbReference>
<accession>A0AAP2G4V3</accession>
<feature type="domain" description="Aerotolerance regulator N-terminal" evidence="2">
    <location>
        <begin position="1"/>
        <end position="76"/>
    </location>
</feature>
<keyword evidence="1" id="KW-1133">Transmembrane helix</keyword>
<evidence type="ECO:0000313" key="3">
    <source>
        <dbReference type="EMBL" id="MBS9523868.1"/>
    </source>
</evidence>
<protein>
    <submittedName>
        <fullName evidence="3">BatA domain-containing protein</fullName>
    </submittedName>
</protein>
<dbReference type="RefSeq" id="WP_213944744.1">
    <property type="nucleotide sequence ID" value="NZ_JAHCMY010000003.1"/>
</dbReference>
<dbReference type="Proteomes" id="UP001319104">
    <property type="component" value="Unassembled WGS sequence"/>
</dbReference>
<proteinExistence type="predicted"/>